<dbReference type="GO" id="GO:0072344">
    <property type="term" value="P:rescue of stalled ribosome"/>
    <property type="evidence" value="ECO:0007669"/>
    <property type="project" value="UniProtKB-UniRule"/>
</dbReference>
<keyword evidence="2 5" id="KW-0699">rRNA-binding</keyword>
<dbReference type="Proteomes" id="UP000245938">
    <property type="component" value="Unassembled WGS sequence"/>
</dbReference>
<dbReference type="PANTHER" id="PTHR15239">
    <property type="entry name" value="NUCLEAR EXPORT MEDIATOR FACTOR NEMF"/>
    <property type="match status" value="1"/>
</dbReference>
<evidence type="ECO:0000256" key="3">
    <source>
        <dbReference type="ARBA" id="ARBA00022884"/>
    </source>
</evidence>
<reference evidence="7 8" key="1">
    <citation type="submission" date="2018-05" db="EMBL/GenBank/DDBJ databases">
        <title>Kurthia sibirica genome sequence.</title>
        <authorList>
            <person name="Maclea K.S."/>
            <person name="Goen A.E."/>
        </authorList>
    </citation>
    <scope>NUCLEOTIDE SEQUENCE [LARGE SCALE GENOMIC DNA]</scope>
    <source>
        <strain evidence="7 8">ATCC 49154</strain>
    </source>
</reference>
<dbReference type="RefSeq" id="WP_109304466.1">
    <property type="nucleotide sequence ID" value="NZ_BJUF01000001.1"/>
</dbReference>
<comment type="subunit">
    <text evidence="5">Associates with stalled 50S ribosomal subunits. Binds to RqcP.</text>
</comment>
<evidence type="ECO:0000256" key="4">
    <source>
        <dbReference type="ARBA" id="ARBA00022917"/>
    </source>
</evidence>
<dbReference type="PANTHER" id="PTHR15239:SF6">
    <property type="entry name" value="RIBOSOME QUALITY CONTROL COMPLEX SUBUNIT NEMF"/>
    <property type="match status" value="1"/>
</dbReference>
<dbReference type="EMBL" id="QFVR01000001">
    <property type="protein sequence ID" value="PWI26843.1"/>
    <property type="molecule type" value="Genomic_DNA"/>
</dbReference>
<name>A0A2U3AQM6_9BACL</name>
<dbReference type="FunFam" id="2.30.310.10:FF:000004">
    <property type="entry name" value="Fibronectin-binding protein A"/>
    <property type="match status" value="1"/>
</dbReference>
<protein>
    <recommendedName>
        <fullName evidence="5">Rqc2 homolog RqcH</fullName>
        <shortName evidence="5">RqcH</shortName>
    </recommendedName>
</protein>
<keyword evidence="3 5" id="KW-0694">RNA-binding</keyword>
<dbReference type="InterPro" id="IPR043682">
    <property type="entry name" value="RqcH_bacterial"/>
</dbReference>
<dbReference type="OrthoDB" id="9766163at2"/>
<evidence type="ECO:0000313" key="8">
    <source>
        <dbReference type="Proteomes" id="UP000245938"/>
    </source>
</evidence>
<dbReference type="GO" id="GO:1990112">
    <property type="term" value="C:RQC complex"/>
    <property type="evidence" value="ECO:0007669"/>
    <property type="project" value="TreeGrafter"/>
</dbReference>
<proteinExistence type="inferred from homology"/>
<gene>
    <name evidence="5" type="primary">rqcH</name>
    <name evidence="7" type="ORF">DEX24_00660</name>
</gene>
<comment type="function">
    <text evidence="5">Key component of the ribosome quality control system (RQC), a ribosome-associated complex that mediates the extraction of incompletely synthesized nascent chains from stalled ribosomes and their subsequent degradation. RqcH recruits Ala-charged tRNA, and with RqcP directs the elongation of stalled nascent chains on 50S ribosomal subunits, leading to non-templated C-terminal alanine extensions (Ala tail). The Ala tail promotes nascent chain degradation. May add between 1 and at least 8 Ala residues. Binds to stalled 50S ribosomal subunits.</text>
</comment>
<dbReference type="Gene3D" id="2.30.310.10">
    <property type="entry name" value="ibrinogen binding protein from staphylococcus aureus domain"/>
    <property type="match status" value="1"/>
</dbReference>
<evidence type="ECO:0000256" key="2">
    <source>
        <dbReference type="ARBA" id="ARBA00022730"/>
    </source>
</evidence>
<dbReference type="Pfam" id="PF05833">
    <property type="entry name" value="NFACT_N"/>
    <property type="match status" value="1"/>
</dbReference>
<dbReference type="InterPro" id="IPR051608">
    <property type="entry name" value="RQC_Subunit_NEMF"/>
</dbReference>
<dbReference type="Pfam" id="PF05670">
    <property type="entry name" value="NFACT-R_1"/>
    <property type="match status" value="1"/>
</dbReference>
<accession>A0A2U3AQM6</accession>
<comment type="caution">
    <text evidence="7">The sequence shown here is derived from an EMBL/GenBank/DDBJ whole genome shotgun (WGS) entry which is preliminary data.</text>
</comment>
<dbReference type="GO" id="GO:0043023">
    <property type="term" value="F:ribosomal large subunit binding"/>
    <property type="evidence" value="ECO:0007669"/>
    <property type="project" value="UniProtKB-UniRule"/>
</dbReference>
<evidence type="ECO:0000256" key="5">
    <source>
        <dbReference type="HAMAP-Rule" id="MF_00844"/>
    </source>
</evidence>
<evidence type="ECO:0000256" key="1">
    <source>
        <dbReference type="ARBA" id="ARBA00022555"/>
    </source>
</evidence>
<dbReference type="Gene3D" id="1.10.8.50">
    <property type="match status" value="1"/>
</dbReference>
<dbReference type="Gene3D" id="3.40.970.40">
    <property type="entry name" value="fibrinogen binding protein from staphylococcus aureus domain like"/>
    <property type="match status" value="1"/>
</dbReference>
<comment type="similarity">
    <text evidence="5">Belongs to the NEMF family.</text>
</comment>
<organism evidence="7 8">
    <name type="scientific">Kurthia sibirica</name>
    <dbReference type="NCBI Taxonomy" id="202750"/>
    <lineage>
        <taxon>Bacteria</taxon>
        <taxon>Bacillati</taxon>
        <taxon>Bacillota</taxon>
        <taxon>Bacilli</taxon>
        <taxon>Bacillales</taxon>
        <taxon>Caryophanaceae</taxon>
        <taxon>Kurthia</taxon>
    </lineage>
</organism>
<feature type="domain" description="NFACT RNA-binding" evidence="6">
    <location>
        <begin position="446"/>
        <end position="534"/>
    </location>
</feature>
<dbReference type="HAMAP" id="MF_00844_B">
    <property type="entry name" value="RqcH_B"/>
    <property type="match status" value="1"/>
</dbReference>
<dbReference type="GO" id="GO:0019843">
    <property type="term" value="F:rRNA binding"/>
    <property type="evidence" value="ECO:0007669"/>
    <property type="project" value="UniProtKB-UniRule"/>
</dbReference>
<keyword evidence="8" id="KW-1185">Reference proteome</keyword>
<keyword evidence="4 5" id="KW-0648">Protein biosynthesis</keyword>
<keyword evidence="1 5" id="KW-0820">tRNA-binding</keyword>
<sequence length="564" mass="64473">MAYDGLFTIAMTKELQQLVSGRIGKIHQPNAQEIIMTIRANGANHRLLFSINPNYARVHLTEQTIDNPQEPPMFCSLLRKHIDGGFIESIEQLDADRIIKIAIASKDEIGDPIRRILYAEIMGRHSNLIMVDDATKKIVDSLKHLSPAVNSYRTVLPGSLYVSPPKQDKLNPITVSDEELQLFFNDMRDSQDIMNHFIGFSPLHATELLTRATEQKVNAAHIFKQFIAEFLTGGTQPTYIEKGRKIIFSPIDLHSYDEKKTIYDNLSLLLDRVFFARAERDRVKQQAGDLESWLQGETNKLKLKLKKLGQDLKRAQNLEEYQLKGELLMANLYNFEKGASSVTVDNYYSETGEKITIPLSERKTPIENAQSYYSKYNKFKNALIKVEEQIQITEDDLQYFDMLHQQVEQASPADIEEIREELAEQGYMRLKKSKRRKKPTKPTPEHYVSSTGIAISVGKNNKQNDFLTFKIARKWETWLHTKDIPGSHVVIHSDDPDEQTILEAATLSAYYSKARDSSSVPVDYTLAKHVKKPSGAKPGFVIYFEQKTVFVTPDEDLVMKLQKT</sequence>
<dbReference type="GO" id="GO:0000049">
    <property type="term" value="F:tRNA binding"/>
    <property type="evidence" value="ECO:0007669"/>
    <property type="project" value="UniProtKB-UniRule"/>
</dbReference>
<evidence type="ECO:0000313" key="7">
    <source>
        <dbReference type="EMBL" id="PWI26843.1"/>
    </source>
</evidence>
<dbReference type="AlphaFoldDB" id="A0A2U3AQM6"/>
<evidence type="ECO:0000259" key="6">
    <source>
        <dbReference type="Pfam" id="PF05670"/>
    </source>
</evidence>
<dbReference type="InterPro" id="IPR008532">
    <property type="entry name" value="NFACT_RNA-bd"/>
</dbReference>